<reference evidence="2 3" key="1">
    <citation type="submission" date="2018-10" db="EMBL/GenBank/DDBJ databases">
        <title>Draft genome sequence of the microsporidian Tubulinosema ratisbonensis.</title>
        <authorList>
            <person name="Polonais V."/>
            <person name="Peyretaillade E."/>
            <person name="Niehus S."/>
            <person name="Wawrzyniak I."/>
            <person name="Franchet A."/>
            <person name="Gaspin C."/>
            <person name="Reichstadt M."/>
            <person name="Belser C."/>
            <person name="Labadie K."/>
            <person name="Delbac F."/>
            <person name="Ferrandon D."/>
        </authorList>
    </citation>
    <scope>NUCLEOTIDE SEQUENCE [LARGE SCALE GENOMIC DNA]</scope>
    <source>
        <strain evidence="2 3">Franzen</strain>
    </source>
</reference>
<protein>
    <submittedName>
        <fullName evidence="2">Uncharacterized protein</fullName>
    </submittedName>
</protein>
<comment type="caution">
    <text evidence="2">The sequence shown here is derived from an EMBL/GenBank/DDBJ whole genome shotgun (WGS) entry which is preliminary data.</text>
</comment>
<dbReference type="AlphaFoldDB" id="A0A437AQE4"/>
<proteinExistence type="predicted"/>
<sequence length="280" mass="33043">MYQLIKDTPSINTKKGLFGSSILALFPYMYFFTAYALNCSIIGQRIHSYSLKNHRLINTEIRNNIYGPVELVCSILLFIFFIFFFLFLLYSSLFIMYGMPLFIRTFTLAFPLVIIFSIWVSLFYYNLGGFSGIFTLLLSCLNLLRLVFLCSTEEKGQNKKFLKFEVEKYRKTLDTISFTVIFLPFNFYNVICVRNFIKLFVDSLLNIFASEATKTLSIKNFIILISFVTLEEERFKDYTFKNFILPIILVLVFLSLMVFNMIRRLKKSYSQPYRYKLVLN</sequence>
<evidence type="ECO:0000313" key="2">
    <source>
        <dbReference type="EMBL" id="RVD93389.1"/>
    </source>
</evidence>
<dbReference type="Proteomes" id="UP000282876">
    <property type="component" value="Unassembled WGS sequence"/>
</dbReference>
<dbReference type="VEuPathDB" id="MicrosporidiaDB:TUBRATIS_000830"/>
<name>A0A437AQE4_9MICR</name>
<evidence type="ECO:0000256" key="1">
    <source>
        <dbReference type="SAM" id="Phobius"/>
    </source>
</evidence>
<feature type="transmembrane region" description="Helical" evidence="1">
    <location>
        <begin position="101"/>
        <end position="124"/>
    </location>
</feature>
<keyword evidence="1" id="KW-0812">Transmembrane</keyword>
<evidence type="ECO:0000313" key="3">
    <source>
        <dbReference type="Proteomes" id="UP000282876"/>
    </source>
</evidence>
<gene>
    <name evidence="2" type="ORF">TUBRATIS_000830</name>
</gene>
<feature type="transmembrane region" description="Helical" evidence="1">
    <location>
        <begin position="21"/>
        <end position="45"/>
    </location>
</feature>
<feature type="transmembrane region" description="Helical" evidence="1">
    <location>
        <begin position="130"/>
        <end position="151"/>
    </location>
</feature>
<feature type="transmembrane region" description="Helical" evidence="1">
    <location>
        <begin position="243"/>
        <end position="262"/>
    </location>
</feature>
<keyword evidence="1" id="KW-1133">Transmembrane helix</keyword>
<dbReference type="EMBL" id="RCSS01000024">
    <property type="protein sequence ID" value="RVD93389.1"/>
    <property type="molecule type" value="Genomic_DNA"/>
</dbReference>
<feature type="transmembrane region" description="Helical" evidence="1">
    <location>
        <begin position="65"/>
        <end position="89"/>
    </location>
</feature>
<keyword evidence="1" id="KW-0472">Membrane</keyword>
<keyword evidence="3" id="KW-1185">Reference proteome</keyword>
<feature type="transmembrane region" description="Helical" evidence="1">
    <location>
        <begin position="172"/>
        <end position="191"/>
    </location>
</feature>
<accession>A0A437AQE4</accession>
<organism evidence="2 3">
    <name type="scientific">Tubulinosema ratisbonensis</name>
    <dbReference type="NCBI Taxonomy" id="291195"/>
    <lineage>
        <taxon>Eukaryota</taxon>
        <taxon>Fungi</taxon>
        <taxon>Fungi incertae sedis</taxon>
        <taxon>Microsporidia</taxon>
        <taxon>Tubulinosematoidea</taxon>
        <taxon>Tubulinosematidae</taxon>
        <taxon>Tubulinosema</taxon>
    </lineage>
</organism>